<evidence type="ECO:0000256" key="5">
    <source>
        <dbReference type="ARBA" id="ARBA00022692"/>
    </source>
</evidence>
<evidence type="ECO:0000256" key="9">
    <source>
        <dbReference type="ARBA" id="ARBA00022989"/>
    </source>
</evidence>
<dbReference type="GO" id="GO:0007166">
    <property type="term" value="P:cell surface receptor signaling pathway"/>
    <property type="evidence" value="ECO:0007669"/>
    <property type="project" value="InterPro"/>
</dbReference>
<keyword evidence="9 13" id="KW-1133">Transmembrane helix</keyword>
<keyword evidence="12" id="KW-0325">Glycoprotein</keyword>
<evidence type="ECO:0000256" key="7">
    <source>
        <dbReference type="ARBA" id="ARBA00022737"/>
    </source>
</evidence>
<organism evidence="15 16">
    <name type="scientific">Ursus maritimus</name>
    <name type="common">Polar bear</name>
    <name type="synonym">Thalarctos maritimus</name>
    <dbReference type="NCBI Taxonomy" id="29073"/>
    <lineage>
        <taxon>Eukaryota</taxon>
        <taxon>Metazoa</taxon>
        <taxon>Chordata</taxon>
        <taxon>Craniata</taxon>
        <taxon>Vertebrata</taxon>
        <taxon>Euteleostomi</taxon>
        <taxon>Mammalia</taxon>
        <taxon>Eutheria</taxon>
        <taxon>Laurasiatheria</taxon>
        <taxon>Carnivora</taxon>
        <taxon>Caniformia</taxon>
        <taxon>Ursidae</taxon>
        <taxon>Ursus</taxon>
    </lineage>
</organism>
<feature type="transmembrane region" description="Helical" evidence="13">
    <location>
        <begin position="240"/>
        <end position="261"/>
    </location>
</feature>
<dbReference type="GO" id="GO:0007189">
    <property type="term" value="P:adenylate cyclase-activating G protein-coupled receptor signaling pathway"/>
    <property type="evidence" value="ECO:0007669"/>
    <property type="project" value="TreeGrafter"/>
</dbReference>
<dbReference type="PANTHER" id="PTHR12011">
    <property type="entry name" value="ADHESION G-PROTEIN COUPLED RECEPTOR"/>
    <property type="match status" value="1"/>
</dbReference>
<keyword evidence="8" id="KW-0106">Calcium</keyword>
<keyword evidence="7" id="KW-0677">Repeat</keyword>
<dbReference type="FunFam" id="1.20.1070.10:FF:000054">
    <property type="entry name" value="Adhesion G protein-coupled receptor E3"/>
    <property type="match status" value="1"/>
</dbReference>
<dbReference type="Gene3D" id="1.20.1070.10">
    <property type="entry name" value="Rhodopsin 7-helix transmembrane proteins"/>
    <property type="match status" value="1"/>
</dbReference>
<evidence type="ECO:0000256" key="3">
    <source>
        <dbReference type="ARBA" id="ARBA00022475"/>
    </source>
</evidence>
<proteinExistence type="inferred from homology"/>
<dbReference type="Proteomes" id="UP000261680">
    <property type="component" value="Unplaced"/>
</dbReference>
<feature type="transmembrane region" description="Helical" evidence="13">
    <location>
        <begin position="122"/>
        <end position="141"/>
    </location>
</feature>
<dbReference type="AlphaFoldDB" id="A0A8M1FSI7"/>
<evidence type="ECO:0000313" key="16">
    <source>
        <dbReference type="RefSeq" id="XP_040485385.1"/>
    </source>
</evidence>
<accession>A0A8M1FSI7</accession>
<evidence type="ECO:0000256" key="11">
    <source>
        <dbReference type="ARBA" id="ARBA00023157"/>
    </source>
</evidence>
<evidence type="ECO:0000256" key="10">
    <source>
        <dbReference type="ARBA" id="ARBA00023136"/>
    </source>
</evidence>
<keyword evidence="10 13" id="KW-0472">Membrane</keyword>
<dbReference type="GeneID" id="103681876"/>
<keyword evidence="6" id="KW-0732">Signal</keyword>
<feature type="transmembrane region" description="Helical" evidence="13">
    <location>
        <begin position="206"/>
        <end position="228"/>
    </location>
</feature>
<dbReference type="RefSeq" id="XP_040485385.1">
    <property type="nucleotide sequence ID" value="XM_040629451.1"/>
</dbReference>
<comment type="subcellular location">
    <subcellularLocation>
        <location evidence="1">Cell membrane</location>
        <topology evidence="1">Multi-pass membrane protein</topology>
    </subcellularLocation>
</comment>
<dbReference type="KEGG" id="umr:103681876"/>
<evidence type="ECO:0000313" key="15">
    <source>
        <dbReference type="Proteomes" id="UP000261680"/>
    </source>
</evidence>
<reference evidence="16" key="1">
    <citation type="submission" date="2025-08" db="UniProtKB">
        <authorList>
            <consortium name="RefSeq"/>
        </authorList>
    </citation>
    <scope>IDENTIFICATION</scope>
    <source>
        <tissue evidence="16">Whole blood</tissue>
    </source>
</reference>
<keyword evidence="5 13" id="KW-0812">Transmembrane</keyword>
<name>A0A8M1FSI7_URSMA</name>
<evidence type="ECO:0000256" key="8">
    <source>
        <dbReference type="ARBA" id="ARBA00022837"/>
    </source>
</evidence>
<dbReference type="PROSITE" id="PS50261">
    <property type="entry name" value="G_PROTEIN_RECEP_F2_4"/>
    <property type="match status" value="1"/>
</dbReference>
<dbReference type="InterPro" id="IPR017981">
    <property type="entry name" value="GPCR_2-like_7TM"/>
</dbReference>
<gene>
    <name evidence="16" type="primary">LOC103681876</name>
</gene>
<dbReference type="PANTHER" id="PTHR12011:SF433">
    <property type="entry name" value="ADHESION G PROTEIN-COUPLED RECEPTOR E1-LIKE-RELATED"/>
    <property type="match status" value="1"/>
</dbReference>
<protein>
    <submittedName>
        <fullName evidence="16">Adhesion G protein-coupled receptor E4P</fullName>
    </submittedName>
</protein>
<evidence type="ECO:0000256" key="12">
    <source>
        <dbReference type="ARBA" id="ARBA00023180"/>
    </source>
</evidence>
<feature type="transmembrane region" description="Helical" evidence="13">
    <location>
        <begin position="161"/>
        <end position="186"/>
    </location>
</feature>
<dbReference type="PRINTS" id="PR00249">
    <property type="entry name" value="GPCRSECRETIN"/>
</dbReference>
<keyword evidence="11" id="KW-1015">Disulfide bond</keyword>
<evidence type="ECO:0000256" key="6">
    <source>
        <dbReference type="ARBA" id="ARBA00022729"/>
    </source>
</evidence>
<sequence length="312" mass="35092">MASTKLKVDPVLTMITYVGLSLSLLCLLLAALTFLLCRPIQNTSTSLHLQLSICLFLAHLLFLTGIDRTEPKVLCSIIAGLLHYLYLASFTWMLLEGLHLFLTVKNLKVANYISTRKFKRRFMYPLGYGIPAVIVAVSAGVGHSNYGTQTHCWLSFHGKFIWSFMGPVFVIVLINLSIYLTTLCILKGQLSSLNKEVSRVHNTRMLTLKAIAHLFILGCSWGLGFFLVEGVLDPIRSVVAYSFSIINVLQGIYIYLVYCLLNHKVQEEYRTWFKKMRKITETDNDDLFGSATQTKMVEKTVGFPGKSNNVSS</sequence>
<keyword evidence="3" id="KW-1003">Cell membrane</keyword>
<feature type="transmembrane region" description="Helical" evidence="13">
    <location>
        <begin position="78"/>
        <end position="102"/>
    </location>
</feature>
<dbReference type="SUPFAM" id="SSF81321">
    <property type="entry name" value="Family A G protein-coupled receptor-like"/>
    <property type="match status" value="1"/>
</dbReference>
<evidence type="ECO:0000259" key="14">
    <source>
        <dbReference type="PROSITE" id="PS50261"/>
    </source>
</evidence>
<dbReference type="GO" id="GO:0004930">
    <property type="term" value="F:G protein-coupled receptor activity"/>
    <property type="evidence" value="ECO:0007669"/>
    <property type="project" value="InterPro"/>
</dbReference>
<feature type="transmembrane region" description="Helical" evidence="13">
    <location>
        <begin position="14"/>
        <end position="37"/>
    </location>
</feature>
<keyword evidence="15" id="KW-1185">Reference proteome</keyword>
<evidence type="ECO:0000256" key="1">
    <source>
        <dbReference type="ARBA" id="ARBA00004651"/>
    </source>
</evidence>
<dbReference type="InterPro" id="IPR001740">
    <property type="entry name" value="GPCR_2_EMR1-like_rcpt"/>
</dbReference>
<dbReference type="GO" id="GO:0005886">
    <property type="term" value="C:plasma membrane"/>
    <property type="evidence" value="ECO:0007669"/>
    <property type="project" value="UniProtKB-SubCell"/>
</dbReference>
<evidence type="ECO:0000256" key="4">
    <source>
        <dbReference type="ARBA" id="ARBA00022536"/>
    </source>
</evidence>
<dbReference type="OrthoDB" id="1100386at2759"/>
<evidence type="ECO:0000256" key="2">
    <source>
        <dbReference type="ARBA" id="ARBA00007343"/>
    </source>
</evidence>
<keyword evidence="16" id="KW-0675">Receptor</keyword>
<dbReference type="PRINTS" id="PR01128">
    <property type="entry name" value="EMR1HORMONER"/>
</dbReference>
<evidence type="ECO:0000256" key="13">
    <source>
        <dbReference type="SAM" id="Phobius"/>
    </source>
</evidence>
<comment type="similarity">
    <text evidence="2">Belongs to the G-protein coupled receptor 2 family. Adhesion G-protein coupled receptor (ADGR) subfamily.</text>
</comment>
<feature type="transmembrane region" description="Helical" evidence="13">
    <location>
        <begin position="49"/>
        <end position="66"/>
    </location>
</feature>
<feature type="domain" description="G-protein coupled receptors family 2 profile 2" evidence="14">
    <location>
        <begin position="12"/>
        <end position="262"/>
    </location>
</feature>
<keyword evidence="4" id="KW-0245">EGF-like domain</keyword>
<dbReference type="Pfam" id="PF00002">
    <property type="entry name" value="7tm_2"/>
    <property type="match status" value="1"/>
</dbReference>
<dbReference type="InterPro" id="IPR000832">
    <property type="entry name" value="GPCR_2_secretin-like"/>
</dbReference>